<evidence type="ECO:0000313" key="2">
    <source>
        <dbReference type="RefSeq" id="XP_030983984.1"/>
    </source>
</evidence>
<reference evidence="2" key="2">
    <citation type="submission" date="2019-10" db="EMBL/GenBank/DDBJ databases">
        <authorList>
            <consortium name="NCBI Genome Project"/>
        </authorList>
    </citation>
    <scope>NUCLEOTIDE SEQUENCE</scope>
    <source>
        <strain evidence="2">NI907</strain>
    </source>
</reference>
<name>A0A6P8BAB7_PYRGI</name>
<reference evidence="2" key="1">
    <citation type="journal article" date="2019" name="Mol. Biol. Evol.">
        <title>Blast fungal genomes show frequent chromosomal changes, gene gains and losses, and effector gene turnover.</title>
        <authorList>
            <person name="Gomez Luciano L.B."/>
            <person name="Jason Tsai I."/>
            <person name="Chuma I."/>
            <person name="Tosa Y."/>
            <person name="Chen Y.H."/>
            <person name="Li J.Y."/>
            <person name="Li M.Y."/>
            <person name="Jade Lu M.Y."/>
            <person name="Nakayashiki H."/>
            <person name="Li W.H."/>
        </authorList>
    </citation>
    <scope>NUCLEOTIDE SEQUENCE</scope>
    <source>
        <strain evidence="2">NI907</strain>
    </source>
</reference>
<gene>
    <name evidence="2" type="ORF">PgNI_04311</name>
</gene>
<protein>
    <submittedName>
        <fullName evidence="2">Uncharacterized protein</fullName>
    </submittedName>
</protein>
<dbReference type="Proteomes" id="UP000515153">
    <property type="component" value="Unplaced"/>
</dbReference>
<organism evidence="1 2">
    <name type="scientific">Pyricularia grisea</name>
    <name type="common">Crabgrass-specific blast fungus</name>
    <name type="synonym">Magnaporthe grisea</name>
    <dbReference type="NCBI Taxonomy" id="148305"/>
    <lineage>
        <taxon>Eukaryota</taxon>
        <taxon>Fungi</taxon>
        <taxon>Dikarya</taxon>
        <taxon>Ascomycota</taxon>
        <taxon>Pezizomycotina</taxon>
        <taxon>Sordariomycetes</taxon>
        <taxon>Sordariomycetidae</taxon>
        <taxon>Magnaporthales</taxon>
        <taxon>Pyriculariaceae</taxon>
        <taxon>Pyricularia</taxon>
    </lineage>
</organism>
<dbReference type="AlphaFoldDB" id="A0A6P8BAB7"/>
<dbReference type="RefSeq" id="XP_030983984.1">
    <property type="nucleotide sequence ID" value="XM_031124359.1"/>
</dbReference>
<reference evidence="2" key="3">
    <citation type="submission" date="2025-08" db="UniProtKB">
        <authorList>
            <consortium name="RefSeq"/>
        </authorList>
    </citation>
    <scope>IDENTIFICATION</scope>
    <source>
        <strain evidence="2">NI907</strain>
    </source>
</reference>
<keyword evidence="1" id="KW-1185">Reference proteome</keyword>
<dbReference type="GeneID" id="41959268"/>
<accession>A0A6P8BAB7</accession>
<proteinExistence type="predicted"/>
<sequence>KRCIRQDLFVGPGQLCQGAEGSQPCLSEHSPPIRGRHLHLDFAVWVGGQAGTGLLTWAAHISDLFKFSL</sequence>
<feature type="non-terminal residue" evidence="2">
    <location>
        <position position="1"/>
    </location>
</feature>
<feature type="non-terminal residue" evidence="2">
    <location>
        <position position="69"/>
    </location>
</feature>
<evidence type="ECO:0000313" key="1">
    <source>
        <dbReference type="Proteomes" id="UP000515153"/>
    </source>
</evidence>
<dbReference type="KEGG" id="pgri:PgNI_04311"/>